<protein>
    <submittedName>
        <fullName evidence="1">Uncharacterized protein</fullName>
    </submittedName>
</protein>
<gene>
    <name evidence="1" type="ORF">ORG12_15770</name>
</gene>
<accession>A0ABT3S5N2</accession>
<dbReference type="RefSeq" id="WP_262161502.1">
    <property type="nucleotide sequence ID" value="NZ_CP104934.1"/>
</dbReference>
<dbReference type="EMBL" id="JAPJDE010000006">
    <property type="protein sequence ID" value="MCX2850138.1"/>
    <property type="molecule type" value="Genomic_DNA"/>
</dbReference>
<proteinExistence type="predicted"/>
<dbReference type="Proteomes" id="UP001207276">
    <property type="component" value="Unassembled WGS sequence"/>
</dbReference>
<evidence type="ECO:0000313" key="2">
    <source>
        <dbReference type="Proteomes" id="UP001207276"/>
    </source>
</evidence>
<comment type="caution">
    <text evidence="1">The sequence shown here is derived from an EMBL/GenBank/DDBJ whole genome shotgun (WGS) entry which is preliminary data.</text>
</comment>
<reference evidence="1 2" key="1">
    <citation type="submission" date="2022-11" db="EMBL/GenBank/DDBJ databases">
        <title>Taxonomy of Curtobacterium flaccumfaciens.</title>
        <authorList>
            <person name="Osdaghi E."/>
            <person name="Taghavi S.M."/>
            <person name="Hamidizade M."/>
            <person name="Abachi H."/>
            <person name="Fazliarab A."/>
            <person name="Baeyen S."/>
            <person name="Portier P."/>
            <person name="Van Vaerenbergh J."/>
            <person name="Jacques M.-A."/>
        </authorList>
    </citation>
    <scope>NUCLEOTIDE SEQUENCE [LARGE SCALE GENOMIC DNA]</scope>
    <source>
        <strain evidence="1 2">LMG 3715</strain>
    </source>
</reference>
<evidence type="ECO:0000313" key="1">
    <source>
        <dbReference type="EMBL" id="MCX2850138.1"/>
    </source>
</evidence>
<keyword evidence="2" id="KW-1185">Reference proteome</keyword>
<organism evidence="1 2">
    <name type="scientific">Curtobacterium poinsettiae</name>
    <dbReference type="NCBI Taxonomy" id="159612"/>
    <lineage>
        <taxon>Bacteria</taxon>
        <taxon>Bacillati</taxon>
        <taxon>Actinomycetota</taxon>
        <taxon>Actinomycetes</taxon>
        <taxon>Micrococcales</taxon>
        <taxon>Microbacteriaceae</taxon>
        <taxon>Curtobacterium</taxon>
    </lineage>
</organism>
<sequence>MIAALISLVTSVLVIIASTASIDLNSLGLPLASPICRLGQNGSA</sequence>
<name>A0ABT3S5N2_9MICO</name>